<keyword evidence="3 5" id="KW-0251">Elongation factor</keyword>
<comment type="similarity">
    <text evidence="1 5 6">Belongs to the EF-Ts family.</text>
</comment>
<sequence>MAEISAKVVMALREKTNAGMMECKAALKEADGDLEKAETILRKKGTIKAEKKADRQTKEGIIASYIHMAGRIGVLIEVNCETDFVARNENFQAFVKDVSLHIAAANPKFLTREEIPADLIAKEREIAADQIKGKPAEIAEKIIQGKIDKIFSEQCLLEQAYIKNPDQTIGDYVKSKIAELGENLVVRRFVRYAVGEEI</sequence>
<dbReference type="NCBIfam" id="TIGR00116">
    <property type="entry name" value="tsf"/>
    <property type="match status" value="1"/>
</dbReference>
<dbReference type="HAMAP" id="MF_00050">
    <property type="entry name" value="EF_Ts"/>
    <property type="match status" value="1"/>
</dbReference>
<name>A0A1T4Z2J1_9BACT</name>
<dbReference type="InterPro" id="IPR001816">
    <property type="entry name" value="Transl_elong_EFTs/EF1B"/>
</dbReference>
<dbReference type="InterPro" id="IPR014039">
    <property type="entry name" value="Transl_elong_EFTs/EF1B_dimer"/>
</dbReference>
<proteinExistence type="inferred from homology"/>
<accession>A0A1T4Z2J1</accession>
<keyword evidence="5" id="KW-0963">Cytoplasm</keyword>
<evidence type="ECO:0000313" key="10">
    <source>
        <dbReference type="Proteomes" id="UP000190774"/>
    </source>
</evidence>
<dbReference type="InterPro" id="IPR018101">
    <property type="entry name" value="Transl_elong_Ts_CS"/>
</dbReference>
<evidence type="ECO:0000256" key="2">
    <source>
        <dbReference type="ARBA" id="ARBA00016956"/>
    </source>
</evidence>
<reference evidence="10" key="1">
    <citation type="submission" date="2017-02" db="EMBL/GenBank/DDBJ databases">
        <authorList>
            <person name="Varghese N."/>
            <person name="Submissions S."/>
        </authorList>
    </citation>
    <scope>NUCLEOTIDE SEQUENCE [LARGE SCALE GENOMIC DNA]</scope>
    <source>
        <strain evidence="10">ATCC 700200</strain>
    </source>
</reference>
<evidence type="ECO:0000259" key="8">
    <source>
        <dbReference type="Pfam" id="PF00889"/>
    </source>
</evidence>
<evidence type="ECO:0000256" key="6">
    <source>
        <dbReference type="RuleBase" id="RU000642"/>
    </source>
</evidence>
<evidence type="ECO:0000256" key="4">
    <source>
        <dbReference type="ARBA" id="ARBA00022917"/>
    </source>
</evidence>
<dbReference type="GO" id="GO:0003746">
    <property type="term" value="F:translation elongation factor activity"/>
    <property type="evidence" value="ECO:0007669"/>
    <property type="project" value="UniProtKB-UniRule"/>
</dbReference>
<keyword evidence="10" id="KW-1185">Reference proteome</keyword>
<gene>
    <name evidence="5" type="primary">tsf</name>
    <name evidence="9" type="ORF">SAMN02745166_04897</name>
</gene>
<dbReference type="EMBL" id="FUYE01000026">
    <property type="protein sequence ID" value="SKB08267.1"/>
    <property type="molecule type" value="Genomic_DNA"/>
</dbReference>
<dbReference type="PROSITE" id="PS01127">
    <property type="entry name" value="EF_TS_2"/>
    <property type="match status" value="1"/>
</dbReference>
<dbReference type="FunFam" id="1.10.8.10:FF:000001">
    <property type="entry name" value="Elongation factor Ts"/>
    <property type="match status" value="1"/>
</dbReference>
<dbReference type="OrthoDB" id="9808348at2"/>
<comment type="function">
    <text evidence="5 6">Associates with the EF-Tu.GDP complex and induces the exchange of GDP to GTP. It remains bound to the aminoacyl-tRNA.EF-Tu.GTP complex up to the GTP hydrolysis stage on the ribosome.</text>
</comment>
<feature type="domain" description="Translation elongation factor EFTs/EF1B dimerisation" evidence="8">
    <location>
        <begin position="93"/>
        <end position="196"/>
    </location>
</feature>
<dbReference type="Gene3D" id="1.10.8.10">
    <property type="entry name" value="DNA helicase RuvA subunit, C-terminal domain"/>
    <property type="match status" value="1"/>
</dbReference>
<dbReference type="FunFam" id="1.10.286.20:FF:000001">
    <property type="entry name" value="Elongation factor Ts"/>
    <property type="match status" value="1"/>
</dbReference>
<dbReference type="SUPFAM" id="SSF54713">
    <property type="entry name" value="Elongation factor Ts (EF-Ts), dimerisation domain"/>
    <property type="match status" value="1"/>
</dbReference>
<dbReference type="AlphaFoldDB" id="A0A1T4Z2J1"/>
<evidence type="ECO:0000256" key="3">
    <source>
        <dbReference type="ARBA" id="ARBA00022768"/>
    </source>
</evidence>
<dbReference type="Gene3D" id="1.10.286.20">
    <property type="match status" value="1"/>
</dbReference>
<dbReference type="Proteomes" id="UP000190774">
    <property type="component" value="Unassembled WGS sequence"/>
</dbReference>
<feature type="region of interest" description="Involved in Mg(2+) ion dislocation from EF-Tu" evidence="5">
    <location>
        <begin position="82"/>
        <end position="85"/>
    </location>
</feature>
<dbReference type="InterPro" id="IPR009060">
    <property type="entry name" value="UBA-like_sf"/>
</dbReference>
<dbReference type="Gene3D" id="3.30.479.20">
    <property type="entry name" value="Elongation factor Ts, dimerisation domain"/>
    <property type="match status" value="1"/>
</dbReference>
<protein>
    <recommendedName>
        <fullName evidence="2 5">Elongation factor Ts</fullName>
        <shortName evidence="5">EF-Ts</shortName>
    </recommendedName>
</protein>
<dbReference type="STRING" id="48467.SAMN02745166_04897"/>
<dbReference type="SUPFAM" id="SSF46934">
    <property type="entry name" value="UBA-like"/>
    <property type="match status" value="1"/>
</dbReference>
<organism evidence="9 10">
    <name type="scientific">Prosthecobacter debontii</name>
    <dbReference type="NCBI Taxonomy" id="48467"/>
    <lineage>
        <taxon>Bacteria</taxon>
        <taxon>Pseudomonadati</taxon>
        <taxon>Verrucomicrobiota</taxon>
        <taxon>Verrucomicrobiia</taxon>
        <taxon>Verrucomicrobiales</taxon>
        <taxon>Verrucomicrobiaceae</taxon>
        <taxon>Prosthecobacter</taxon>
    </lineage>
</organism>
<dbReference type="CDD" id="cd14275">
    <property type="entry name" value="UBA_EF-Ts"/>
    <property type="match status" value="1"/>
</dbReference>
<dbReference type="PANTHER" id="PTHR11741">
    <property type="entry name" value="ELONGATION FACTOR TS"/>
    <property type="match status" value="1"/>
</dbReference>
<dbReference type="InterPro" id="IPR036402">
    <property type="entry name" value="EF-Ts_dimer_sf"/>
</dbReference>
<evidence type="ECO:0000313" key="9">
    <source>
        <dbReference type="EMBL" id="SKB08267.1"/>
    </source>
</evidence>
<keyword evidence="4 5" id="KW-0648">Protein biosynthesis</keyword>
<evidence type="ECO:0000256" key="7">
    <source>
        <dbReference type="RuleBase" id="RU000643"/>
    </source>
</evidence>
<dbReference type="Pfam" id="PF00889">
    <property type="entry name" value="EF_TS"/>
    <property type="match status" value="1"/>
</dbReference>
<dbReference type="GO" id="GO:0005737">
    <property type="term" value="C:cytoplasm"/>
    <property type="evidence" value="ECO:0007669"/>
    <property type="project" value="UniProtKB-SubCell"/>
</dbReference>
<dbReference type="PANTHER" id="PTHR11741:SF0">
    <property type="entry name" value="ELONGATION FACTOR TS, MITOCHONDRIAL"/>
    <property type="match status" value="1"/>
</dbReference>
<comment type="subcellular location">
    <subcellularLocation>
        <location evidence="5 7">Cytoplasm</location>
    </subcellularLocation>
</comment>
<evidence type="ECO:0000256" key="5">
    <source>
        <dbReference type="HAMAP-Rule" id="MF_00050"/>
    </source>
</evidence>
<dbReference type="RefSeq" id="WP_078816007.1">
    <property type="nucleotide sequence ID" value="NZ_FUYE01000026.1"/>
</dbReference>
<evidence type="ECO:0000256" key="1">
    <source>
        <dbReference type="ARBA" id="ARBA00005532"/>
    </source>
</evidence>